<dbReference type="EMBL" id="LAZR01052687">
    <property type="protein sequence ID" value="KKK82415.1"/>
    <property type="molecule type" value="Genomic_DNA"/>
</dbReference>
<gene>
    <name evidence="1" type="ORF">LCGC14_2803650</name>
</gene>
<organism evidence="1">
    <name type="scientific">marine sediment metagenome</name>
    <dbReference type="NCBI Taxonomy" id="412755"/>
    <lineage>
        <taxon>unclassified sequences</taxon>
        <taxon>metagenomes</taxon>
        <taxon>ecological metagenomes</taxon>
    </lineage>
</organism>
<name>A0A0F8Z8W6_9ZZZZ</name>
<evidence type="ECO:0000313" key="1">
    <source>
        <dbReference type="EMBL" id="KKK82415.1"/>
    </source>
</evidence>
<feature type="non-terminal residue" evidence="1">
    <location>
        <position position="1"/>
    </location>
</feature>
<proteinExistence type="predicted"/>
<sequence length="52" mass="5741">RARRELQGAGEVIIPSAGAAAMAPGPYTSWQVWQSTRGFTRRKLPRLLSWAS</sequence>
<protein>
    <submittedName>
        <fullName evidence="1">Uncharacterized protein</fullName>
    </submittedName>
</protein>
<accession>A0A0F8Z8W6</accession>
<reference evidence="1" key="1">
    <citation type="journal article" date="2015" name="Nature">
        <title>Complex archaea that bridge the gap between prokaryotes and eukaryotes.</title>
        <authorList>
            <person name="Spang A."/>
            <person name="Saw J.H."/>
            <person name="Jorgensen S.L."/>
            <person name="Zaremba-Niedzwiedzka K."/>
            <person name="Martijn J."/>
            <person name="Lind A.E."/>
            <person name="van Eijk R."/>
            <person name="Schleper C."/>
            <person name="Guy L."/>
            <person name="Ettema T.J."/>
        </authorList>
    </citation>
    <scope>NUCLEOTIDE SEQUENCE</scope>
</reference>
<comment type="caution">
    <text evidence="1">The sequence shown here is derived from an EMBL/GenBank/DDBJ whole genome shotgun (WGS) entry which is preliminary data.</text>
</comment>
<dbReference type="AlphaFoldDB" id="A0A0F8Z8W6"/>